<proteinExistence type="inferred from homology"/>
<accession>A0A0R2A1T9</accession>
<dbReference type="RefSeq" id="WP_057779151.1">
    <property type="nucleotide sequence ID" value="NZ_AYYY01000029.1"/>
</dbReference>
<dbReference type="EC" id="2.3.1.35" evidence="10"/>
<feature type="binding site" evidence="10">
    <location>
        <position position="276"/>
    </location>
    <ligand>
        <name>substrate</name>
    </ligand>
</feature>
<dbReference type="AlphaFoldDB" id="A0A0R2A1T9"/>
<dbReference type="EC" id="2.3.1.1" evidence="10"/>
<keyword evidence="8 10" id="KW-0012">Acyltransferase</keyword>
<keyword evidence="3 10" id="KW-0055">Arginine biosynthesis</keyword>
<evidence type="ECO:0000313" key="12">
    <source>
        <dbReference type="Proteomes" id="UP000051733"/>
    </source>
</evidence>
<dbReference type="GO" id="GO:0004042">
    <property type="term" value="F:L-glutamate N-acetyltransferase activity"/>
    <property type="evidence" value="ECO:0007669"/>
    <property type="project" value="UniProtKB-UniRule"/>
</dbReference>
<dbReference type="CDD" id="cd02152">
    <property type="entry name" value="OAT"/>
    <property type="match status" value="1"/>
</dbReference>
<comment type="catalytic activity">
    <reaction evidence="9 10">
        <text>N(2)-acetyl-L-ornithine + L-glutamate = N-acetyl-L-glutamate + L-ornithine</text>
        <dbReference type="Rhea" id="RHEA:15349"/>
        <dbReference type="ChEBI" id="CHEBI:29985"/>
        <dbReference type="ChEBI" id="CHEBI:44337"/>
        <dbReference type="ChEBI" id="CHEBI:46911"/>
        <dbReference type="ChEBI" id="CHEBI:57805"/>
        <dbReference type="EC" id="2.3.1.35"/>
    </reaction>
</comment>
<dbReference type="EMBL" id="AYYY01000029">
    <property type="protein sequence ID" value="KRM61278.1"/>
    <property type="molecule type" value="Genomic_DNA"/>
</dbReference>
<feature type="chain" id="PRO_5023556472" description="Arginine biosynthesis bifunctional protein ArgJ beta chain" evidence="10">
    <location>
        <begin position="190"/>
        <end position="403"/>
    </location>
</feature>
<keyword evidence="6 10" id="KW-0068">Autocatalytic cleavage</keyword>
<dbReference type="Gene3D" id="3.60.70.12">
    <property type="entry name" value="L-amino peptidase D-ALA esterase/amidase"/>
    <property type="match status" value="1"/>
</dbReference>
<feature type="chain" id="PRO_5023556473" description="Arginine biosynthesis bifunctional protein ArgJ alpha chain" evidence="10">
    <location>
        <begin position="1"/>
        <end position="189"/>
    </location>
</feature>
<feature type="active site" description="Nucleophile" evidence="10">
    <location>
        <position position="190"/>
    </location>
</feature>
<dbReference type="InterPro" id="IPR002813">
    <property type="entry name" value="Arg_biosynth_ArgJ"/>
</dbReference>
<dbReference type="PANTHER" id="PTHR23100:SF0">
    <property type="entry name" value="ARGININE BIOSYNTHESIS BIFUNCTIONAL PROTEIN ARGJ, MITOCHONDRIAL"/>
    <property type="match status" value="1"/>
</dbReference>
<dbReference type="HAMAP" id="MF_01106">
    <property type="entry name" value="ArgJ"/>
    <property type="match status" value="1"/>
</dbReference>
<feature type="binding site" evidence="10">
    <location>
        <position position="153"/>
    </location>
    <ligand>
        <name>substrate</name>
    </ligand>
</feature>
<dbReference type="SUPFAM" id="SSF56266">
    <property type="entry name" value="DmpA/ArgJ-like"/>
    <property type="match status" value="1"/>
</dbReference>
<feature type="binding site" evidence="10">
    <location>
        <position position="190"/>
    </location>
    <ligand>
        <name>substrate</name>
    </ligand>
</feature>
<dbReference type="NCBIfam" id="TIGR00120">
    <property type="entry name" value="ArgJ"/>
    <property type="match status" value="1"/>
</dbReference>
<name>A0A0R2A1T9_9LACO</name>
<feature type="binding site" evidence="10">
    <location>
        <position position="403"/>
    </location>
    <ligand>
        <name>substrate</name>
    </ligand>
</feature>
<evidence type="ECO:0000256" key="9">
    <source>
        <dbReference type="ARBA" id="ARBA00049439"/>
    </source>
</evidence>
<feature type="site" description="Cleavage; by autolysis" evidence="10">
    <location>
        <begin position="189"/>
        <end position="190"/>
    </location>
</feature>
<dbReference type="GO" id="GO:0004358">
    <property type="term" value="F:L-glutamate N-acetyltransferase activity, acting on acetyl-L-ornithine as donor"/>
    <property type="evidence" value="ECO:0007669"/>
    <property type="project" value="UniProtKB-UniRule"/>
</dbReference>
<comment type="function">
    <text evidence="10">Catalyzes two activities which are involved in the cyclic version of arginine biosynthesis: the synthesis of N-acetylglutamate from glutamate and acetyl-CoA as the acetyl donor, and of ornithine by transacetylation between N(2)-acetylornithine and glutamate.</text>
</comment>
<dbReference type="GO" id="GO:0005737">
    <property type="term" value="C:cytoplasm"/>
    <property type="evidence" value="ECO:0007669"/>
    <property type="project" value="UniProtKB-SubCell"/>
</dbReference>
<feature type="binding site" evidence="10">
    <location>
        <position position="398"/>
    </location>
    <ligand>
        <name>substrate</name>
    </ligand>
</feature>
<evidence type="ECO:0000256" key="8">
    <source>
        <dbReference type="ARBA" id="ARBA00023315"/>
    </source>
</evidence>
<dbReference type="PANTHER" id="PTHR23100">
    <property type="entry name" value="ARGININE BIOSYNTHESIS BIFUNCTIONAL PROTEIN ARGJ"/>
    <property type="match status" value="1"/>
</dbReference>
<keyword evidence="10" id="KW-0963">Cytoplasm</keyword>
<dbReference type="Pfam" id="PF01960">
    <property type="entry name" value="ArgJ"/>
    <property type="match status" value="1"/>
</dbReference>
<evidence type="ECO:0000256" key="4">
    <source>
        <dbReference type="ARBA" id="ARBA00022605"/>
    </source>
</evidence>
<dbReference type="Gene3D" id="3.10.20.340">
    <property type="entry name" value="ArgJ beta chain, C-terminal domain"/>
    <property type="match status" value="1"/>
</dbReference>
<dbReference type="GO" id="GO:0006526">
    <property type="term" value="P:L-arginine biosynthetic process"/>
    <property type="evidence" value="ECO:0007669"/>
    <property type="project" value="UniProtKB-UniRule"/>
</dbReference>
<comment type="caution">
    <text evidence="11">The sequence shown here is derived from an EMBL/GenBank/DDBJ whole genome shotgun (WGS) entry which is preliminary data.</text>
</comment>
<comment type="pathway">
    <text evidence="10">Amino-acid biosynthesis; L-arginine biosynthesis; N(2)-acetyl-L-ornithine from L-glutamate: step 1/4.</text>
</comment>
<dbReference type="FunFam" id="3.60.70.12:FF:000001">
    <property type="entry name" value="Arginine biosynthesis bifunctional protein ArgJ, chloroplastic"/>
    <property type="match status" value="1"/>
</dbReference>
<feature type="binding site" evidence="10">
    <location>
        <position position="179"/>
    </location>
    <ligand>
        <name>substrate</name>
    </ligand>
</feature>
<evidence type="ECO:0000256" key="10">
    <source>
        <dbReference type="HAMAP-Rule" id="MF_01106"/>
    </source>
</evidence>
<comment type="catalytic activity">
    <reaction evidence="10">
        <text>L-glutamate + acetyl-CoA = N-acetyl-L-glutamate + CoA + H(+)</text>
        <dbReference type="Rhea" id="RHEA:24292"/>
        <dbReference type="ChEBI" id="CHEBI:15378"/>
        <dbReference type="ChEBI" id="CHEBI:29985"/>
        <dbReference type="ChEBI" id="CHEBI:44337"/>
        <dbReference type="ChEBI" id="CHEBI:57287"/>
        <dbReference type="ChEBI" id="CHEBI:57288"/>
        <dbReference type="EC" id="2.3.1.1"/>
    </reaction>
</comment>
<comment type="similarity">
    <text evidence="1 10">Belongs to the ArgJ family.</text>
</comment>
<organism evidence="11 12">
    <name type="scientific">Paucilactobacillus vaccinostercus DSM 20634</name>
    <dbReference type="NCBI Taxonomy" id="1423813"/>
    <lineage>
        <taxon>Bacteria</taxon>
        <taxon>Bacillati</taxon>
        <taxon>Bacillota</taxon>
        <taxon>Bacilli</taxon>
        <taxon>Lactobacillales</taxon>
        <taxon>Lactobacillaceae</taxon>
        <taxon>Paucilactobacillus</taxon>
    </lineage>
</organism>
<reference evidence="11 12" key="1">
    <citation type="journal article" date="2015" name="Genome Announc.">
        <title>Expanding the biotechnology potential of lactobacilli through comparative genomics of 213 strains and associated genera.</title>
        <authorList>
            <person name="Sun Z."/>
            <person name="Harris H.M."/>
            <person name="McCann A."/>
            <person name="Guo C."/>
            <person name="Argimon S."/>
            <person name="Zhang W."/>
            <person name="Yang X."/>
            <person name="Jeffery I.B."/>
            <person name="Cooney J.C."/>
            <person name="Kagawa T.F."/>
            <person name="Liu W."/>
            <person name="Song Y."/>
            <person name="Salvetti E."/>
            <person name="Wrobel A."/>
            <person name="Rasinkangas P."/>
            <person name="Parkhill J."/>
            <person name="Rea M.C."/>
            <person name="O'Sullivan O."/>
            <person name="Ritari J."/>
            <person name="Douillard F.P."/>
            <person name="Paul Ross R."/>
            <person name="Yang R."/>
            <person name="Briner A.E."/>
            <person name="Felis G.E."/>
            <person name="de Vos W.M."/>
            <person name="Barrangou R."/>
            <person name="Klaenhammer T.R."/>
            <person name="Caufield P.W."/>
            <person name="Cui Y."/>
            <person name="Zhang H."/>
            <person name="O'Toole P.W."/>
        </authorList>
    </citation>
    <scope>NUCLEOTIDE SEQUENCE [LARGE SCALE GENOMIC DNA]</scope>
    <source>
        <strain evidence="11 12">DSM 20634</strain>
    </source>
</reference>
<evidence type="ECO:0000256" key="2">
    <source>
        <dbReference type="ARBA" id="ARBA00011475"/>
    </source>
</evidence>
<dbReference type="Proteomes" id="UP000051733">
    <property type="component" value="Unassembled WGS sequence"/>
</dbReference>
<dbReference type="OrthoDB" id="9804242at2"/>
<gene>
    <name evidence="10" type="primary">argJ</name>
    <name evidence="11" type="ORF">FC26_GL001826</name>
</gene>
<evidence type="ECO:0000256" key="7">
    <source>
        <dbReference type="ARBA" id="ARBA00023268"/>
    </source>
</evidence>
<sequence length="403" mass="42864">MTVTTTKNITTLATYTWPQGFYSDGLNAGLREGKKDMGWLYSEVPAAAAGVYTTNQFQAAPTKLTKQTIEATHHLQAMIMNSANANSCTGVQGAQNAALMQAWTAQKLGIAPELVGVASTGIIGEQLPMGVIEAGLDHLQLTKNDAVTTAILTTDLHPKTISIQFELDGQTVTMSGFAKGSGMIHPNMATMLGFVTTDAQITGDQLQKLLSQEVDETFNQITVDGDTSTNDMVVVLANGMANNQTLTPDQEDYDTFVAAFHQVLSFLAQSIAQDGEGASKLVETDVIGALNHDEAQMVAKAIVGSNLVKAAIFGEDPNWGRLMGAIGQTDAHVDVDHVSIWFNGLLIVKNSQAALFDAAEMKASLGESVVKIKVDLNSGEGTGQAWGCDLTYQYVKINAAYHS</sequence>
<keyword evidence="7 10" id="KW-0511">Multifunctional enzyme</keyword>
<keyword evidence="5 10" id="KW-0808">Transferase</keyword>
<dbReference type="STRING" id="1423813.FC26_GL001826"/>
<dbReference type="UniPathway" id="UPA00068">
    <property type="reaction ID" value="UER00106"/>
</dbReference>
<dbReference type="PATRIC" id="fig|1423813.3.peg.1856"/>
<keyword evidence="4 10" id="KW-0028">Amino-acid biosynthesis</keyword>
<comment type="subunit">
    <text evidence="2 10">Heterotetramer of two alpha and two beta chains.</text>
</comment>
<evidence type="ECO:0000256" key="1">
    <source>
        <dbReference type="ARBA" id="ARBA00006774"/>
    </source>
</evidence>
<evidence type="ECO:0000256" key="3">
    <source>
        <dbReference type="ARBA" id="ARBA00022571"/>
    </source>
</evidence>
<dbReference type="GO" id="GO:0006592">
    <property type="term" value="P:ornithine biosynthetic process"/>
    <property type="evidence" value="ECO:0007669"/>
    <property type="project" value="TreeGrafter"/>
</dbReference>
<feature type="site" description="Involved in the stabilization of negative charge on the oxyanion by the formation of the oxyanion hole" evidence="10">
    <location>
        <position position="120"/>
    </location>
</feature>
<feature type="site" description="Involved in the stabilization of negative charge on the oxyanion by the formation of the oxyanion hole" evidence="10">
    <location>
        <position position="121"/>
    </location>
</feature>
<evidence type="ECO:0000256" key="5">
    <source>
        <dbReference type="ARBA" id="ARBA00022679"/>
    </source>
</evidence>
<dbReference type="InterPro" id="IPR016117">
    <property type="entry name" value="ArgJ-like_dom_sf"/>
</dbReference>
<comment type="pathway">
    <text evidence="10">Amino-acid biosynthesis; L-arginine biosynthesis; L-ornithine and N-acetyl-L-glutamate from L-glutamate and N(2)-acetyl-L-ornithine (cyclic): step 1/1.</text>
</comment>
<keyword evidence="12" id="KW-1185">Reference proteome</keyword>
<dbReference type="FunFam" id="3.10.20.340:FF:000001">
    <property type="entry name" value="Arginine biosynthesis bifunctional protein ArgJ, chloroplastic"/>
    <property type="match status" value="1"/>
</dbReference>
<evidence type="ECO:0000313" key="11">
    <source>
        <dbReference type="EMBL" id="KRM61278.1"/>
    </source>
</evidence>
<protein>
    <recommendedName>
        <fullName evidence="10">Arginine biosynthesis bifunctional protein ArgJ</fullName>
    </recommendedName>
    <domain>
        <recommendedName>
            <fullName evidence="10">Glutamate N-acetyltransferase</fullName>
            <ecNumber evidence="10">2.3.1.35</ecNumber>
        </recommendedName>
        <alternativeName>
            <fullName evidence="10">Ornithine acetyltransferase</fullName>
            <shortName evidence="10">OATase</shortName>
        </alternativeName>
        <alternativeName>
            <fullName evidence="10">Ornithine transacetylase</fullName>
        </alternativeName>
    </domain>
    <domain>
        <recommendedName>
            <fullName evidence="10">Amino-acid acetyltransferase</fullName>
            <ecNumber evidence="10">2.3.1.1</ecNumber>
        </recommendedName>
        <alternativeName>
            <fullName evidence="10">N-acetylglutamate synthase</fullName>
            <shortName evidence="10">AGSase</shortName>
        </alternativeName>
    </domain>
    <component>
        <recommendedName>
            <fullName evidence="10">Arginine biosynthesis bifunctional protein ArgJ alpha chain</fullName>
        </recommendedName>
    </component>
    <component>
        <recommendedName>
            <fullName evidence="10">Arginine biosynthesis bifunctional protein ArgJ beta chain</fullName>
        </recommendedName>
    </component>
</protein>
<dbReference type="NCBIfam" id="NF003802">
    <property type="entry name" value="PRK05388.1"/>
    <property type="match status" value="1"/>
</dbReference>
<evidence type="ECO:0000256" key="6">
    <source>
        <dbReference type="ARBA" id="ARBA00022813"/>
    </source>
</evidence>
<comment type="subcellular location">
    <subcellularLocation>
        <location evidence="10">Cytoplasm</location>
    </subcellularLocation>
</comment>
<dbReference type="InterPro" id="IPR042195">
    <property type="entry name" value="ArgJ_beta_C"/>
</dbReference>